<accession>A0A6J1C9B5</accession>
<evidence type="ECO:0000313" key="5">
    <source>
        <dbReference type="RefSeq" id="XP_022137093.1"/>
    </source>
</evidence>
<feature type="domain" description="C2H2-type" evidence="3">
    <location>
        <begin position="423"/>
        <end position="445"/>
    </location>
</feature>
<dbReference type="Pfam" id="PF13912">
    <property type="entry name" value="zf-C2H2_6"/>
    <property type="match status" value="4"/>
</dbReference>
<evidence type="ECO:0000256" key="2">
    <source>
        <dbReference type="SAM" id="MobiDB-lite"/>
    </source>
</evidence>
<dbReference type="PANTHER" id="PTHR46869">
    <property type="entry name" value="C2H2-LIKE ZINC FINGER PROTEIN"/>
    <property type="match status" value="1"/>
</dbReference>
<sequence length="515" mass="57846">MEADRVLKHFCKLCNRSFPCGRSLGGHMRSHLINNQAETGENLRKMNLKKAGSNSGMDNFLGDGFSDGYSLRKNPKKTCRLADFSAEDRFCRECGRSFQSWKALFGHMKCHSTETERVSSNLELDSQSDSEIAAANRGKRSRRQTRYMAADTSSSFSFGAAASSSVSDQNDQEQEEVALCLMMLSRDVGGFYSTTESSDNDSMPKQVPSLVPKIHFSKAVEAIPTVCISGKMVKLREFHSRKMELSEMDSAYLKFEGSNSEFSASVIKVSKNDEKSQQIDRFGSSSNNRTEFNQPQFISSKFSTDQRKFHELSNQELRSNSYRRSPPHYLNSEAYKIREKRSKFQCNSCHKIFHSYQALGGHRASHKKTKGCLVSKTESSENSIETEISNDPTFESNPTITVLEMENQQESDMGYEKKNRKHHQCSICSKIFSSGQALGGHKRSHLIGGSESRKKFPQTTAIQKPEPQAEIRDYLDLNLPAPIEEEGNSHLGSLKPWWVGAGGSHQHEQALVGLI</sequence>
<evidence type="ECO:0000259" key="3">
    <source>
        <dbReference type="PROSITE" id="PS50157"/>
    </source>
</evidence>
<feature type="domain" description="C2H2-type" evidence="3">
    <location>
        <begin position="89"/>
        <end position="116"/>
    </location>
</feature>
<dbReference type="InterPro" id="IPR036236">
    <property type="entry name" value="Znf_C2H2_sf"/>
</dbReference>
<feature type="region of interest" description="Disordered" evidence="2">
    <location>
        <begin position="439"/>
        <end position="461"/>
    </location>
</feature>
<dbReference type="GO" id="GO:0008270">
    <property type="term" value="F:zinc ion binding"/>
    <property type="evidence" value="ECO:0007669"/>
    <property type="project" value="UniProtKB-KW"/>
</dbReference>
<dbReference type="GeneID" id="111008652"/>
<dbReference type="RefSeq" id="XP_022137093.1">
    <property type="nucleotide sequence ID" value="XM_022281401.1"/>
</dbReference>
<keyword evidence="1" id="KW-0862">Zinc</keyword>
<keyword evidence="1" id="KW-0863">Zinc-finger</keyword>
<dbReference type="SUPFAM" id="SSF57667">
    <property type="entry name" value="beta-beta-alpha zinc fingers"/>
    <property type="match status" value="2"/>
</dbReference>
<proteinExistence type="predicted"/>
<evidence type="ECO:0000256" key="1">
    <source>
        <dbReference type="PROSITE-ProRule" id="PRU00042"/>
    </source>
</evidence>
<dbReference type="Proteomes" id="UP000504603">
    <property type="component" value="Unplaced"/>
</dbReference>
<dbReference type="Gene3D" id="3.30.160.60">
    <property type="entry name" value="Classic Zinc Finger"/>
    <property type="match status" value="2"/>
</dbReference>
<evidence type="ECO:0000313" key="4">
    <source>
        <dbReference type="Proteomes" id="UP000504603"/>
    </source>
</evidence>
<feature type="region of interest" description="Disordered" evidence="2">
    <location>
        <begin position="118"/>
        <end position="147"/>
    </location>
</feature>
<dbReference type="OrthoDB" id="9451254at2759"/>
<organism evidence="4 5">
    <name type="scientific">Momordica charantia</name>
    <name type="common">Bitter gourd</name>
    <name type="synonym">Balsam pear</name>
    <dbReference type="NCBI Taxonomy" id="3673"/>
    <lineage>
        <taxon>Eukaryota</taxon>
        <taxon>Viridiplantae</taxon>
        <taxon>Streptophyta</taxon>
        <taxon>Embryophyta</taxon>
        <taxon>Tracheophyta</taxon>
        <taxon>Spermatophyta</taxon>
        <taxon>Magnoliopsida</taxon>
        <taxon>eudicotyledons</taxon>
        <taxon>Gunneridae</taxon>
        <taxon>Pentapetalae</taxon>
        <taxon>rosids</taxon>
        <taxon>fabids</taxon>
        <taxon>Cucurbitales</taxon>
        <taxon>Cucurbitaceae</taxon>
        <taxon>Momordiceae</taxon>
        <taxon>Momordica</taxon>
    </lineage>
</organism>
<feature type="compositionally biased region" description="Polar residues" evidence="2">
    <location>
        <begin position="118"/>
        <end position="130"/>
    </location>
</feature>
<dbReference type="SMART" id="SM00355">
    <property type="entry name" value="ZnF_C2H2"/>
    <property type="match status" value="4"/>
</dbReference>
<name>A0A6J1C9B5_MOMCH</name>
<reference evidence="5" key="1">
    <citation type="submission" date="2025-08" db="UniProtKB">
        <authorList>
            <consortium name="RefSeq"/>
        </authorList>
    </citation>
    <scope>IDENTIFICATION</scope>
    <source>
        <strain evidence="5">OHB3-1</strain>
    </source>
</reference>
<dbReference type="InterPro" id="IPR013087">
    <property type="entry name" value="Znf_C2H2_type"/>
</dbReference>
<keyword evidence="1" id="KW-0479">Metal-binding</keyword>
<dbReference type="PANTHER" id="PTHR46869:SF6">
    <property type="entry name" value="C2H2-TYPE DOMAIN-CONTAINING PROTEIN"/>
    <property type="match status" value="1"/>
</dbReference>
<keyword evidence="4" id="KW-1185">Reference proteome</keyword>
<dbReference type="PROSITE" id="PS50157">
    <property type="entry name" value="ZINC_FINGER_C2H2_2"/>
    <property type="match status" value="4"/>
</dbReference>
<dbReference type="KEGG" id="mcha:111008652"/>
<dbReference type="AlphaFoldDB" id="A0A6J1C9B5"/>
<dbReference type="PROSITE" id="PS00028">
    <property type="entry name" value="ZINC_FINGER_C2H2_1"/>
    <property type="match status" value="4"/>
</dbReference>
<feature type="domain" description="C2H2-type" evidence="3">
    <location>
        <begin position="344"/>
        <end position="371"/>
    </location>
</feature>
<feature type="domain" description="C2H2-type" evidence="3">
    <location>
        <begin position="9"/>
        <end position="31"/>
    </location>
</feature>
<protein>
    <submittedName>
        <fullName evidence="5">Uncharacterized protein LOC111008652</fullName>
    </submittedName>
</protein>
<gene>
    <name evidence="5" type="primary">LOC111008652</name>
</gene>